<feature type="compositionally biased region" description="Gly residues" evidence="1">
    <location>
        <begin position="117"/>
        <end position="129"/>
    </location>
</feature>
<dbReference type="eggNOG" id="COG4932">
    <property type="taxonomic scope" value="Bacteria"/>
</dbReference>
<name>A0A086ZW57_9BIFI</name>
<sequence>MFSSRRFGRLLRVTMAAALLLATVSAGGIAHADETGETTPVLGDSITLNAGPGSSLNGANFKVVKLAGFAIQGSAVTVRTEDTVRGDVIASLPKVGDSEYPAGAGDADGETASGTTRGNGGAADTGSGGEDPIVWLARQGDAKDSPVWRLFADRMAATVSVTDAPVMSGTTTPADDGTISSVIFAGLQPGLYLLEDANTALTGTTRSAPILVGTAITAAKPPIGNADGTAEIKNQRVTIGKNIINGDDATLTDDRNVGDIVDYRIETLIPDTTKYTNDAANPYVFRLADTLSKGQRFNDDLSVTASKDGQAWRPLDGDDYTLQASESDGGTATTIDLDLSAWVYTNGRDGMAGGLLRVDYSATLTEHATIDGDGNTNTVMLTYSNDPKTNQTGELTPPDTTVYTHGFQFDKIGEDGKTPLAGATFTLYTADTFADDAKYRRADRPDEDVTATSDRNGLVRFDGLAAGTYWVRETGVPDGYRDLDVRFKVTITADPGKAALVVFERVPSLADSLVQIEKNGLLFVLNVTTITNLPLTGSGGIVLFLVIGGLLAAGGAAIAVMTHRKGRLLK</sequence>
<dbReference type="OrthoDB" id="3199332at2"/>
<dbReference type="RefSeq" id="WP_033494381.1">
    <property type="nucleotide sequence ID" value="NZ_JDUU01000014.1"/>
</dbReference>
<dbReference type="Gene3D" id="2.60.40.740">
    <property type="match status" value="1"/>
</dbReference>
<dbReference type="AlphaFoldDB" id="A0A086ZW57"/>
<dbReference type="InterPro" id="IPR032334">
    <property type="entry name" value="GramPos_pilinBB"/>
</dbReference>
<dbReference type="NCBIfam" id="TIGR04226">
    <property type="entry name" value="RrgB_K2N_iso_D2"/>
    <property type="match status" value="1"/>
</dbReference>
<evidence type="ECO:0000256" key="2">
    <source>
        <dbReference type="SAM" id="Phobius"/>
    </source>
</evidence>
<feature type="region of interest" description="Disordered" evidence="1">
    <location>
        <begin position="99"/>
        <end position="131"/>
    </location>
</feature>
<dbReference type="GO" id="GO:0005975">
    <property type="term" value="P:carbohydrate metabolic process"/>
    <property type="evidence" value="ECO:0007669"/>
    <property type="project" value="UniProtKB-ARBA"/>
</dbReference>
<evidence type="ECO:0000313" key="6">
    <source>
        <dbReference type="EMBL" id="KFI50757.1"/>
    </source>
</evidence>
<dbReference type="InterPro" id="IPR026466">
    <property type="entry name" value="Fim_isopep_form_D2_dom"/>
</dbReference>
<evidence type="ECO:0000259" key="5">
    <source>
        <dbReference type="Pfam" id="PF17802"/>
    </source>
</evidence>
<evidence type="ECO:0000259" key="4">
    <source>
        <dbReference type="Pfam" id="PF16569"/>
    </source>
</evidence>
<feature type="chain" id="PRO_5001818114" evidence="3">
    <location>
        <begin position="33"/>
        <end position="570"/>
    </location>
</feature>
<keyword evidence="7" id="KW-1185">Reference proteome</keyword>
<keyword evidence="2" id="KW-0472">Membrane</keyword>
<keyword evidence="2" id="KW-0812">Transmembrane</keyword>
<dbReference type="NCBIfam" id="NF033902">
    <property type="entry name" value="iso_D2_wall_anc"/>
    <property type="match status" value="1"/>
</dbReference>
<dbReference type="Gene3D" id="2.60.40.10">
    <property type="entry name" value="Immunoglobulins"/>
    <property type="match status" value="1"/>
</dbReference>
<dbReference type="InterPro" id="IPR041033">
    <property type="entry name" value="SpaA_PFL_dom_1"/>
</dbReference>
<keyword evidence="2" id="KW-1133">Transmembrane helix</keyword>
<dbReference type="Pfam" id="PF17802">
    <property type="entry name" value="SpaA"/>
    <property type="match status" value="1"/>
</dbReference>
<dbReference type="InterPro" id="IPR048052">
    <property type="entry name" value="FM1-like"/>
</dbReference>
<feature type="transmembrane region" description="Helical" evidence="2">
    <location>
        <begin position="541"/>
        <end position="561"/>
    </location>
</feature>
<feature type="domain" description="SpaA-like prealbumin fold" evidence="5">
    <location>
        <begin position="407"/>
        <end position="495"/>
    </location>
</feature>
<dbReference type="Proteomes" id="UP000029108">
    <property type="component" value="Unassembled WGS sequence"/>
</dbReference>
<dbReference type="Pfam" id="PF16569">
    <property type="entry name" value="GramPos_pilinBB"/>
    <property type="match status" value="1"/>
</dbReference>
<comment type="caution">
    <text evidence="6">The sequence shown here is derived from an EMBL/GenBank/DDBJ whole genome shotgun (WGS) entry which is preliminary data.</text>
</comment>
<feature type="signal peptide" evidence="3">
    <location>
        <begin position="1"/>
        <end position="32"/>
    </location>
</feature>
<accession>A0A086ZW57</accession>
<feature type="domain" description="Gram-positive pilin backbone subunit 2 Cna-B-like" evidence="4">
    <location>
        <begin position="257"/>
        <end position="387"/>
    </location>
</feature>
<gene>
    <name evidence="6" type="ORF">BBIA_1550</name>
</gene>
<dbReference type="InterPro" id="IPR013783">
    <property type="entry name" value="Ig-like_fold"/>
</dbReference>
<dbReference type="SUPFAM" id="SSF49478">
    <property type="entry name" value="Cna protein B-type domain"/>
    <property type="match status" value="1"/>
</dbReference>
<evidence type="ECO:0000256" key="1">
    <source>
        <dbReference type="SAM" id="MobiDB-lite"/>
    </source>
</evidence>
<reference evidence="6 7" key="1">
    <citation type="submission" date="2014-03" db="EMBL/GenBank/DDBJ databases">
        <title>Genomics of Bifidobacteria.</title>
        <authorList>
            <person name="Ventura M."/>
            <person name="Milani C."/>
            <person name="Lugli G.A."/>
        </authorList>
    </citation>
    <scope>NUCLEOTIDE SEQUENCE [LARGE SCALE GENOMIC DNA]</scope>
    <source>
        <strain evidence="6 7">DSM 23969</strain>
    </source>
</reference>
<dbReference type="EMBL" id="JGYN01000013">
    <property type="protein sequence ID" value="KFI50757.1"/>
    <property type="molecule type" value="Genomic_DNA"/>
</dbReference>
<organism evidence="6 7">
    <name type="scientific">Bifidobacterium biavatii DSM 23969</name>
    <dbReference type="NCBI Taxonomy" id="1437608"/>
    <lineage>
        <taxon>Bacteria</taxon>
        <taxon>Bacillati</taxon>
        <taxon>Actinomycetota</taxon>
        <taxon>Actinomycetes</taxon>
        <taxon>Bifidobacteriales</taxon>
        <taxon>Bifidobacteriaceae</taxon>
        <taxon>Bifidobacterium</taxon>
    </lineage>
</organism>
<proteinExistence type="predicted"/>
<dbReference type="STRING" id="1437608.GCA_000771645_00681"/>
<keyword evidence="3" id="KW-0732">Signal</keyword>
<evidence type="ECO:0000313" key="7">
    <source>
        <dbReference type="Proteomes" id="UP000029108"/>
    </source>
</evidence>
<protein>
    <submittedName>
        <fullName evidence="6">Fimbrial subunit FimA</fullName>
    </submittedName>
</protein>
<evidence type="ECO:0000256" key="3">
    <source>
        <dbReference type="SAM" id="SignalP"/>
    </source>
</evidence>